<feature type="transmembrane region" description="Helical" evidence="3">
    <location>
        <begin position="60"/>
        <end position="79"/>
    </location>
</feature>
<dbReference type="PANTHER" id="PTHR30413">
    <property type="entry name" value="INNER MEMBRANE TRANSPORT PERMEASE"/>
    <property type="match status" value="1"/>
</dbReference>
<reference evidence="4 5" key="1">
    <citation type="submission" date="2016-03" db="EMBL/GenBank/DDBJ databases">
        <title>Genome sequencing of Devosia sp. S37.</title>
        <authorList>
            <person name="Mohd Nor M."/>
        </authorList>
    </citation>
    <scope>NUCLEOTIDE SEQUENCE [LARGE SCALE GENOMIC DNA]</scope>
    <source>
        <strain evidence="4 5">S37</strain>
    </source>
</reference>
<dbReference type="GO" id="GO:0015920">
    <property type="term" value="P:lipopolysaccharide transport"/>
    <property type="evidence" value="ECO:0007669"/>
    <property type="project" value="TreeGrafter"/>
</dbReference>
<dbReference type="STRING" id="1770058.A3840_01680"/>
<sequence length="260" mass="29161">MNFWRWLRPYLSLLIRFFHISFIEAQSEHQSTKLGILWIPLSTLIFTALLALVFKHSDAVPVGDFFVYVLSGYILWLFIQDSISGSTTVIQSRLDFAIHNNISMLGLFLKVLVDRLFELGINTVLLVVALALFSPHSFGPNLLLALVLLPLISLTSISLAYLVNLVTIMFPDMGAVIRTGVRFVFFASPVFWVYDGVTGVRHLLATYNPVSYYLAINRQVFGVEPVMLRTWLTAMVISAALVAISALTFARTKSIVTNIK</sequence>
<organism evidence="4 5">
    <name type="scientific">Devosia elaeis</name>
    <dbReference type="NCBI Taxonomy" id="1770058"/>
    <lineage>
        <taxon>Bacteria</taxon>
        <taxon>Pseudomonadati</taxon>
        <taxon>Pseudomonadota</taxon>
        <taxon>Alphaproteobacteria</taxon>
        <taxon>Hyphomicrobiales</taxon>
        <taxon>Devosiaceae</taxon>
        <taxon>Devosia</taxon>
    </lineage>
</organism>
<keyword evidence="5" id="KW-1185">Reference proteome</keyword>
<protein>
    <submittedName>
        <fullName evidence="4">ABC transporter</fullName>
    </submittedName>
</protein>
<feature type="transmembrane region" description="Helical" evidence="3">
    <location>
        <begin position="142"/>
        <end position="163"/>
    </location>
</feature>
<dbReference type="AlphaFoldDB" id="A0A178I6D0"/>
<evidence type="ECO:0000256" key="3">
    <source>
        <dbReference type="SAM" id="Phobius"/>
    </source>
</evidence>
<gene>
    <name evidence="4" type="ORF">A3840_01680</name>
</gene>
<comment type="caution">
    <text evidence="4">The sequence shown here is derived from an EMBL/GenBank/DDBJ whole genome shotgun (WGS) entry which is preliminary data.</text>
</comment>
<evidence type="ECO:0000313" key="4">
    <source>
        <dbReference type="EMBL" id="OAM81239.1"/>
    </source>
</evidence>
<keyword evidence="2" id="KW-0813">Transport</keyword>
<feature type="transmembrane region" description="Helical" evidence="3">
    <location>
        <begin position="231"/>
        <end position="250"/>
    </location>
</feature>
<feature type="transmembrane region" description="Helical" evidence="3">
    <location>
        <begin position="175"/>
        <end position="194"/>
    </location>
</feature>
<evidence type="ECO:0000256" key="1">
    <source>
        <dbReference type="ARBA" id="ARBA00007783"/>
    </source>
</evidence>
<dbReference type="RefSeq" id="WP_067450914.1">
    <property type="nucleotide sequence ID" value="NZ_LVVY01000035.1"/>
</dbReference>
<keyword evidence="3" id="KW-0812">Transmembrane</keyword>
<comment type="similarity">
    <text evidence="1">Belongs to the ABC-2 integral membrane protein family.</text>
</comment>
<keyword evidence="3" id="KW-1133">Transmembrane helix</keyword>
<evidence type="ECO:0000313" key="5">
    <source>
        <dbReference type="Proteomes" id="UP000078389"/>
    </source>
</evidence>
<evidence type="ECO:0000256" key="2">
    <source>
        <dbReference type="ARBA" id="ARBA00022448"/>
    </source>
</evidence>
<proteinExistence type="inferred from homology"/>
<accession>A0A178I6D0</accession>
<dbReference type="EMBL" id="LVVY01000035">
    <property type="protein sequence ID" value="OAM81239.1"/>
    <property type="molecule type" value="Genomic_DNA"/>
</dbReference>
<feature type="transmembrane region" description="Helical" evidence="3">
    <location>
        <begin position="116"/>
        <end position="136"/>
    </location>
</feature>
<dbReference type="Proteomes" id="UP000078389">
    <property type="component" value="Unassembled WGS sequence"/>
</dbReference>
<dbReference type="OrthoDB" id="9796017at2"/>
<name>A0A178I6D0_9HYPH</name>
<keyword evidence="3" id="KW-0472">Membrane</keyword>
<feature type="transmembrane region" description="Helical" evidence="3">
    <location>
        <begin position="35"/>
        <end position="54"/>
    </location>
</feature>
<dbReference type="PANTHER" id="PTHR30413:SF10">
    <property type="entry name" value="CAPSULE POLYSACCHARIDE EXPORT INNER-MEMBRANE PROTEIN CTRC"/>
    <property type="match status" value="1"/>
</dbReference>